<protein>
    <submittedName>
        <fullName evidence="1">Uncharacterized protein</fullName>
    </submittedName>
</protein>
<dbReference type="EMBL" id="CAUYUJ010015948">
    <property type="protein sequence ID" value="CAK0860118.1"/>
    <property type="molecule type" value="Genomic_DNA"/>
</dbReference>
<name>A0ABN9UMB0_9DINO</name>
<keyword evidence="2" id="KW-1185">Reference proteome</keyword>
<comment type="caution">
    <text evidence="1">The sequence shown here is derived from an EMBL/GenBank/DDBJ whole genome shotgun (WGS) entry which is preliminary data.</text>
</comment>
<reference evidence="1" key="1">
    <citation type="submission" date="2023-10" db="EMBL/GenBank/DDBJ databases">
        <authorList>
            <person name="Chen Y."/>
            <person name="Shah S."/>
            <person name="Dougan E. K."/>
            <person name="Thang M."/>
            <person name="Chan C."/>
        </authorList>
    </citation>
    <scope>NUCLEOTIDE SEQUENCE [LARGE SCALE GENOMIC DNA]</scope>
</reference>
<dbReference type="Proteomes" id="UP001189429">
    <property type="component" value="Unassembled WGS sequence"/>
</dbReference>
<evidence type="ECO:0000313" key="1">
    <source>
        <dbReference type="EMBL" id="CAK0860118.1"/>
    </source>
</evidence>
<organism evidence="1 2">
    <name type="scientific">Prorocentrum cordatum</name>
    <dbReference type="NCBI Taxonomy" id="2364126"/>
    <lineage>
        <taxon>Eukaryota</taxon>
        <taxon>Sar</taxon>
        <taxon>Alveolata</taxon>
        <taxon>Dinophyceae</taxon>
        <taxon>Prorocentrales</taxon>
        <taxon>Prorocentraceae</taxon>
        <taxon>Prorocentrum</taxon>
    </lineage>
</organism>
<feature type="non-terminal residue" evidence="1">
    <location>
        <position position="67"/>
    </location>
</feature>
<sequence>MAVDMSAIQAMLDAQLVKIEKTIDDKLEAKVSELAATVGVQGQMLKEITDRLEKSETRLNAMEHMAQ</sequence>
<evidence type="ECO:0000313" key="2">
    <source>
        <dbReference type="Proteomes" id="UP001189429"/>
    </source>
</evidence>
<proteinExistence type="predicted"/>
<accession>A0ABN9UMB0</accession>
<gene>
    <name evidence="1" type="ORF">PCOR1329_LOCUS49180</name>
</gene>